<keyword evidence="2 5" id="KW-0560">Oxidoreductase</keyword>
<organism evidence="6 7">
    <name type="scientific">Mucor velutinosus</name>
    <dbReference type="NCBI Taxonomy" id="708070"/>
    <lineage>
        <taxon>Eukaryota</taxon>
        <taxon>Fungi</taxon>
        <taxon>Fungi incertae sedis</taxon>
        <taxon>Mucoromycota</taxon>
        <taxon>Mucoromycotina</taxon>
        <taxon>Mucoromycetes</taxon>
        <taxon>Mucorales</taxon>
        <taxon>Mucorineae</taxon>
        <taxon>Mucoraceae</taxon>
        <taxon>Mucor</taxon>
    </lineage>
</organism>
<evidence type="ECO:0008006" key="8">
    <source>
        <dbReference type="Google" id="ProtNLM"/>
    </source>
</evidence>
<dbReference type="InterPro" id="IPR050364">
    <property type="entry name" value="Cytochrome_P450_fung"/>
</dbReference>
<keyword evidence="3 4" id="KW-0408">Iron</keyword>
<dbReference type="PRINTS" id="PR00463">
    <property type="entry name" value="EP450I"/>
</dbReference>
<dbReference type="PANTHER" id="PTHR46300:SF11">
    <property type="entry name" value="OXIDOREDUCTASE, PUTATIVE-RELATED"/>
    <property type="match status" value="1"/>
</dbReference>
<evidence type="ECO:0000256" key="1">
    <source>
        <dbReference type="ARBA" id="ARBA00022723"/>
    </source>
</evidence>
<comment type="cofactor">
    <cofactor evidence="4">
        <name>heme</name>
        <dbReference type="ChEBI" id="CHEBI:30413"/>
    </cofactor>
</comment>
<dbReference type="PANTHER" id="PTHR46300">
    <property type="entry name" value="P450, PUTATIVE (EUROFUNG)-RELATED-RELATED"/>
    <property type="match status" value="1"/>
</dbReference>
<comment type="caution">
    <text evidence="6">The sequence shown here is derived from an EMBL/GenBank/DDBJ whole genome shotgun (WGS) entry which is preliminary data.</text>
</comment>
<dbReference type="GeneID" id="89945481"/>
<protein>
    <recommendedName>
        <fullName evidence="8">Cytochrome P450</fullName>
    </recommendedName>
</protein>
<keyword evidence="7" id="KW-1185">Reference proteome</keyword>
<dbReference type="RefSeq" id="XP_064680858.1">
    <property type="nucleotide sequence ID" value="XM_064821172.1"/>
</dbReference>
<reference evidence="6 7" key="1">
    <citation type="submission" date="2022-11" db="EMBL/GenBank/DDBJ databases">
        <title>Mucor velutinosus strain NIH1002 WGS.</title>
        <authorList>
            <person name="Subramanian P."/>
            <person name="Mullikin J.C."/>
            <person name="Segre J.A."/>
            <person name="Zelazny A.M."/>
        </authorList>
    </citation>
    <scope>NUCLEOTIDE SEQUENCE [LARGE SCALE GENOMIC DNA]</scope>
    <source>
        <strain evidence="6 7">NIH1002</strain>
    </source>
</reference>
<dbReference type="InterPro" id="IPR036396">
    <property type="entry name" value="Cyt_P450_sf"/>
</dbReference>
<dbReference type="GO" id="GO:0005506">
    <property type="term" value="F:iron ion binding"/>
    <property type="evidence" value="ECO:0007669"/>
    <property type="project" value="InterPro"/>
</dbReference>
<dbReference type="SUPFAM" id="SSF48264">
    <property type="entry name" value="Cytochrome P450"/>
    <property type="match status" value="1"/>
</dbReference>
<dbReference type="InterPro" id="IPR001128">
    <property type="entry name" value="Cyt_P450"/>
</dbReference>
<evidence type="ECO:0000256" key="3">
    <source>
        <dbReference type="ARBA" id="ARBA00023004"/>
    </source>
</evidence>
<dbReference type="InterPro" id="IPR002401">
    <property type="entry name" value="Cyt_P450_E_grp-I"/>
</dbReference>
<name>A0AAN7HZW7_9FUNG</name>
<dbReference type="InterPro" id="IPR017972">
    <property type="entry name" value="Cyt_P450_CS"/>
</dbReference>
<keyword evidence="1 4" id="KW-0479">Metal-binding</keyword>
<keyword evidence="4 5" id="KW-0349">Heme</keyword>
<proteinExistence type="inferred from homology"/>
<dbReference type="Gene3D" id="1.10.630.10">
    <property type="entry name" value="Cytochrome P450"/>
    <property type="match status" value="1"/>
</dbReference>
<dbReference type="Pfam" id="PF00067">
    <property type="entry name" value="p450"/>
    <property type="match status" value="2"/>
</dbReference>
<dbReference type="EMBL" id="JASEJX010000015">
    <property type="protein sequence ID" value="KAK4514192.1"/>
    <property type="molecule type" value="Genomic_DNA"/>
</dbReference>
<evidence type="ECO:0000256" key="5">
    <source>
        <dbReference type="RuleBase" id="RU000461"/>
    </source>
</evidence>
<keyword evidence="5" id="KW-0503">Monooxygenase</keyword>
<evidence type="ECO:0000256" key="4">
    <source>
        <dbReference type="PIRSR" id="PIRSR602401-1"/>
    </source>
</evidence>
<feature type="binding site" description="axial binding residue" evidence="4">
    <location>
        <position position="419"/>
    </location>
    <ligand>
        <name>heme</name>
        <dbReference type="ChEBI" id="CHEBI:30413"/>
    </ligand>
    <ligandPart>
        <name>Fe</name>
        <dbReference type="ChEBI" id="CHEBI:18248"/>
    </ligandPart>
</feature>
<dbReference type="Proteomes" id="UP001304243">
    <property type="component" value="Unassembled WGS sequence"/>
</dbReference>
<gene>
    <name evidence="6" type="ORF">ATC70_001779</name>
</gene>
<dbReference type="GO" id="GO:0020037">
    <property type="term" value="F:heme binding"/>
    <property type="evidence" value="ECO:0007669"/>
    <property type="project" value="InterPro"/>
</dbReference>
<dbReference type="AlphaFoldDB" id="A0AAN7HZW7"/>
<comment type="similarity">
    <text evidence="5">Belongs to the cytochrome P450 family.</text>
</comment>
<dbReference type="GO" id="GO:0016705">
    <property type="term" value="F:oxidoreductase activity, acting on paired donors, with incorporation or reduction of molecular oxygen"/>
    <property type="evidence" value="ECO:0007669"/>
    <property type="project" value="InterPro"/>
</dbReference>
<evidence type="ECO:0000313" key="6">
    <source>
        <dbReference type="EMBL" id="KAK4514192.1"/>
    </source>
</evidence>
<evidence type="ECO:0000256" key="2">
    <source>
        <dbReference type="ARBA" id="ARBA00023002"/>
    </source>
</evidence>
<dbReference type="PROSITE" id="PS00086">
    <property type="entry name" value="CYTOCHROME_P450"/>
    <property type="match status" value="1"/>
</dbReference>
<sequence length="483" mass="55198">MFTSTYFLERFQKSRFNKDPILPVITVATAATLIYTTCKFISHKQQQKQNTAVKEIPSPKCGYPYIGHMWSFGPLPGKTLWIVVDDPELAHKIFVTHGADTSYRPYTTYSSKYFSNGARDIAFSQPGKHWDKNRVAALSVLAPKQIKNYLDSIYRETSDLTTRLLESTKKNGYTDPYKHNELCFLNVVFKIVYGKRFDAVDDAEFLQVIDMIETSMTFLALEKDMPDFLPIVAVFDYFAGTQAKMKHFTDTIRNPAFTRFVKEALLRDGPNVVKSLKEDGFDLPDEDILVLLDKGFNNAALLTYLSLSLSLSLRNLAIMCHYPDLQERVSHEIDKPTTYLGLSHTADKDIEVDGYVLPKGCTIIASMDSMHENPKQYPVHPESFLPERYMNNMKTMQAAVNGKLDQRDHFNFSFGRRLCIGIYLAEVELFNAFIQVFARCKIEPISKDEYPDISTARENAGLNILPPSYKVKFIKRQDALLHV</sequence>
<accession>A0AAN7HZW7</accession>
<evidence type="ECO:0000313" key="7">
    <source>
        <dbReference type="Proteomes" id="UP001304243"/>
    </source>
</evidence>
<dbReference type="GO" id="GO:0004497">
    <property type="term" value="F:monooxygenase activity"/>
    <property type="evidence" value="ECO:0007669"/>
    <property type="project" value="UniProtKB-KW"/>
</dbReference>